<keyword evidence="2" id="KW-1185">Reference proteome</keyword>
<protein>
    <submittedName>
        <fullName evidence="1">Uncharacterized protein</fullName>
    </submittedName>
</protein>
<dbReference type="Proteomes" id="UP000305778">
    <property type="component" value="Unassembled WGS sequence"/>
</dbReference>
<accession>A0A4U0SUM4</accession>
<sequence length="125" mass="13950">MTARRITIRTDVGDMTFTDPTWCTIEHTDDTATADIAHSGEDQRYRVPTSIGDAHVTTSVGKYEFGDADYTRPYLSVEVDLVMYPDSLEQLEETATALEEAARYVRTFAPRLAALRLDVENGGRS</sequence>
<evidence type="ECO:0000313" key="1">
    <source>
        <dbReference type="EMBL" id="TKA11767.1"/>
    </source>
</evidence>
<dbReference type="RefSeq" id="WP_136723227.1">
    <property type="nucleotide sequence ID" value="NZ_SUMC01000007.1"/>
</dbReference>
<gene>
    <name evidence="1" type="ORF">FCI23_10585</name>
</gene>
<comment type="caution">
    <text evidence="1">The sequence shown here is derived from an EMBL/GenBank/DDBJ whole genome shotgun (WGS) entry which is preliminary data.</text>
</comment>
<dbReference type="AlphaFoldDB" id="A0A4U0SUM4"/>
<organism evidence="1 2">
    <name type="scientific">Actinacidiphila oryziradicis</name>
    <dbReference type="NCBI Taxonomy" id="2571141"/>
    <lineage>
        <taxon>Bacteria</taxon>
        <taxon>Bacillati</taxon>
        <taxon>Actinomycetota</taxon>
        <taxon>Actinomycetes</taxon>
        <taxon>Kitasatosporales</taxon>
        <taxon>Streptomycetaceae</taxon>
        <taxon>Actinacidiphila</taxon>
    </lineage>
</organism>
<dbReference type="EMBL" id="SUMC01000007">
    <property type="protein sequence ID" value="TKA11767.1"/>
    <property type="molecule type" value="Genomic_DNA"/>
</dbReference>
<dbReference type="Pfam" id="PF21848">
    <property type="entry name" value="DUF6907"/>
    <property type="match status" value="1"/>
</dbReference>
<evidence type="ECO:0000313" key="2">
    <source>
        <dbReference type="Proteomes" id="UP000305778"/>
    </source>
</evidence>
<name>A0A4U0SUM4_9ACTN</name>
<dbReference type="InterPro" id="IPR054202">
    <property type="entry name" value="DUF6907"/>
</dbReference>
<proteinExistence type="predicted"/>
<reference evidence="1 2" key="1">
    <citation type="submission" date="2019-04" db="EMBL/GenBank/DDBJ databases">
        <title>Streptomyces oryziradicis sp. nov., a novel actinomycete isolated from rhizosphere soil of rice (Oryza sativa L.).</title>
        <authorList>
            <person name="Li C."/>
        </authorList>
    </citation>
    <scope>NUCLEOTIDE SEQUENCE [LARGE SCALE GENOMIC DNA]</scope>
    <source>
        <strain evidence="1 2">NEAU-C40</strain>
    </source>
</reference>